<proteinExistence type="predicted"/>
<name>A0ABW6IJ97_9CYAN</name>
<evidence type="ECO:0000313" key="5">
    <source>
        <dbReference type="Proteomes" id="UP001600165"/>
    </source>
</evidence>
<accession>A0ABW6IJ97</accession>
<dbReference type="RefSeq" id="WP_377967863.1">
    <property type="nucleotide sequence ID" value="NZ_JBHZOL010000105.1"/>
</dbReference>
<dbReference type="InterPro" id="IPR001119">
    <property type="entry name" value="SLH_dom"/>
</dbReference>
<evidence type="ECO:0000256" key="1">
    <source>
        <dbReference type="SAM" id="MobiDB-lite"/>
    </source>
</evidence>
<dbReference type="Proteomes" id="UP001600165">
    <property type="component" value="Unassembled WGS sequence"/>
</dbReference>
<comment type="caution">
    <text evidence="4">The sequence shown here is derived from an EMBL/GenBank/DDBJ whole genome shotgun (WGS) entry which is preliminary data.</text>
</comment>
<dbReference type="PANTHER" id="PTHR33740">
    <property type="entry name" value="GPI-ANCHORED ADHESIN-LIKE PROTEIN"/>
    <property type="match status" value="1"/>
</dbReference>
<protein>
    <submittedName>
        <fullName evidence="4">S-layer homology domain-containing protein</fullName>
    </submittedName>
</protein>
<dbReference type="Pfam" id="PF00395">
    <property type="entry name" value="SLH"/>
    <property type="match status" value="1"/>
</dbReference>
<gene>
    <name evidence="4" type="ORF">ACFVKH_18560</name>
</gene>
<dbReference type="PANTHER" id="PTHR33740:SF3">
    <property type="entry name" value="GPI-ANCHORED ADHESIN-LIKE PROTEIN"/>
    <property type="match status" value="1"/>
</dbReference>
<dbReference type="EMBL" id="JBHZOL010000105">
    <property type="protein sequence ID" value="MFE4108289.1"/>
    <property type="molecule type" value="Genomic_DNA"/>
</dbReference>
<evidence type="ECO:0000259" key="3">
    <source>
        <dbReference type="PROSITE" id="PS51272"/>
    </source>
</evidence>
<feature type="domain" description="SLH" evidence="3">
    <location>
        <begin position="113"/>
        <end position="182"/>
    </location>
</feature>
<organism evidence="4 5">
    <name type="scientific">Almyronema epifaneia S1</name>
    <dbReference type="NCBI Taxonomy" id="2991925"/>
    <lineage>
        <taxon>Bacteria</taxon>
        <taxon>Bacillati</taxon>
        <taxon>Cyanobacteriota</taxon>
        <taxon>Cyanophyceae</taxon>
        <taxon>Nodosilineales</taxon>
        <taxon>Nodosilineaceae</taxon>
        <taxon>Almyronema</taxon>
        <taxon>Almyronema epifaneia</taxon>
    </lineage>
</organism>
<dbReference type="PROSITE" id="PS51257">
    <property type="entry name" value="PROKAR_LIPOPROTEIN"/>
    <property type="match status" value="1"/>
</dbReference>
<sequence length="359" mass="37845">MPRLLKLGSCLSGLTCSLLLATSCAGGPLSQVFERSLEADPQLTENSPLANASTPSSDASTPATEPDAPAEATAPHTEAPQPGEPDFIGPVPPETVASETGQTAARSPRIRQSQPFSDLDQAPEELQPYLADLAQLGLIEAAPAESGNAANQFQPNQTITRRTYARWLFNANNQFYSDQTSKKIRRGVSSAQPAFQDVAVADPDFAAIQGLAEAGLIPSALTGNSTAVNFRPDAPLTREDLILWKVPLDTRQALPNASIEAVQEAWGFQDAAKIEPLALKATLADYQNGEFSNIRRAFGYTTLLLPQKAATRAEAAAVLWRFGNQTEGISAQELASGASATSSAPSTNSTPSDTPDAAN</sequence>
<reference evidence="4 5" key="1">
    <citation type="submission" date="2024-10" db="EMBL/GenBank/DDBJ databases">
        <authorList>
            <person name="Ratan Roy A."/>
            <person name="Morales Sandoval P.H."/>
            <person name="De Los Santos Villalobos S."/>
            <person name="Chakraborty S."/>
            <person name="Mukherjee J."/>
        </authorList>
    </citation>
    <scope>NUCLEOTIDE SEQUENCE [LARGE SCALE GENOMIC DNA]</scope>
    <source>
        <strain evidence="4 5">S1</strain>
    </source>
</reference>
<keyword evidence="2" id="KW-0732">Signal</keyword>
<feature type="chain" id="PRO_5046323428" evidence="2">
    <location>
        <begin position="22"/>
        <end position="359"/>
    </location>
</feature>
<feature type="region of interest" description="Disordered" evidence="1">
    <location>
        <begin position="333"/>
        <end position="359"/>
    </location>
</feature>
<evidence type="ECO:0000313" key="4">
    <source>
        <dbReference type="EMBL" id="MFE4108289.1"/>
    </source>
</evidence>
<feature type="compositionally biased region" description="Polar residues" evidence="1">
    <location>
        <begin position="97"/>
        <end position="116"/>
    </location>
</feature>
<feature type="compositionally biased region" description="Low complexity" evidence="1">
    <location>
        <begin position="52"/>
        <end position="81"/>
    </location>
</feature>
<evidence type="ECO:0000256" key="2">
    <source>
        <dbReference type="SAM" id="SignalP"/>
    </source>
</evidence>
<feature type="region of interest" description="Disordered" evidence="1">
    <location>
        <begin position="40"/>
        <end position="116"/>
    </location>
</feature>
<feature type="compositionally biased region" description="Low complexity" evidence="1">
    <location>
        <begin position="335"/>
        <end position="359"/>
    </location>
</feature>
<feature type="signal peptide" evidence="2">
    <location>
        <begin position="1"/>
        <end position="21"/>
    </location>
</feature>
<feature type="domain" description="SLH" evidence="3">
    <location>
        <begin position="191"/>
        <end position="259"/>
    </location>
</feature>
<dbReference type="PROSITE" id="PS51272">
    <property type="entry name" value="SLH"/>
    <property type="match status" value="2"/>
</dbReference>
<keyword evidence="5" id="KW-1185">Reference proteome</keyword>